<protein>
    <submittedName>
        <fullName evidence="1">Uncharacterized protein</fullName>
    </submittedName>
</protein>
<gene>
    <name evidence="1" type="ORF">EJ04DRAFT_567360</name>
</gene>
<dbReference type="AlphaFoldDB" id="A0A9P4UXY7"/>
<reference evidence="1" key="1">
    <citation type="journal article" date="2020" name="Stud. Mycol.">
        <title>101 Dothideomycetes genomes: a test case for predicting lifestyles and emergence of pathogens.</title>
        <authorList>
            <person name="Haridas S."/>
            <person name="Albert R."/>
            <person name="Binder M."/>
            <person name="Bloem J."/>
            <person name="Labutti K."/>
            <person name="Salamov A."/>
            <person name="Andreopoulos B."/>
            <person name="Baker S."/>
            <person name="Barry K."/>
            <person name="Bills G."/>
            <person name="Bluhm B."/>
            <person name="Cannon C."/>
            <person name="Castanera R."/>
            <person name="Culley D."/>
            <person name="Daum C."/>
            <person name="Ezra D."/>
            <person name="Gonzalez J."/>
            <person name="Henrissat B."/>
            <person name="Kuo A."/>
            <person name="Liang C."/>
            <person name="Lipzen A."/>
            <person name="Lutzoni F."/>
            <person name="Magnuson J."/>
            <person name="Mondo S."/>
            <person name="Nolan M."/>
            <person name="Ohm R."/>
            <person name="Pangilinan J."/>
            <person name="Park H.-J."/>
            <person name="Ramirez L."/>
            <person name="Alfaro M."/>
            <person name="Sun H."/>
            <person name="Tritt A."/>
            <person name="Yoshinaga Y."/>
            <person name="Zwiers L.-H."/>
            <person name="Turgeon B."/>
            <person name="Goodwin S."/>
            <person name="Spatafora J."/>
            <person name="Crous P."/>
            <person name="Grigoriev I."/>
        </authorList>
    </citation>
    <scope>NUCLEOTIDE SEQUENCE</scope>
    <source>
        <strain evidence="1">CBS 125425</strain>
    </source>
</reference>
<proteinExistence type="predicted"/>
<organism evidence="1 2">
    <name type="scientific">Polyplosphaeria fusca</name>
    <dbReference type="NCBI Taxonomy" id="682080"/>
    <lineage>
        <taxon>Eukaryota</taxon>
        <taxon>Fungi</taxon>
        <taxon>Dikarya</taxon>
        <taxon>Ascomycota</taxon>
        <taxon>Pezizomycotina</taxon>
        <taxon>Dothideomycetes</taxon>
        <taxon>Pleosporomycetidae</taxon>
        <taxon>Pleosporales</taxon>
        <taxon>Tetraplosphaeriaceae</taxon>
        <taxon>Polyplosphaeria</taxon>
    </lineage>
</organism>
<keyword evidence="2" id="KW-1185">Reference proteome</keyword>
<evidence type="ECO:0000313" key="2">
    <source>
        <dbReference type="Proteomes" id="UP000799444"/>
    </source>
</evidence>
<dbReference type="Proteomes" id="UP000799444">
    <property type="component" value="Unassembled WGS sequence"/>
</dbReference>
<name>A0A9P4UXY7_9PLEO</name>
<dbReference type="EMBL" id="ML996208">
    <property type="protein sequence ID" value="KAF2730829.1"/>
    <property type="molecule type" value="Genomic_DNA"/>
</dbReference>
<sequence>MLPLSFPGFLCSHSYLPPQNNYDSLPSLCIIDALHQGLGFSNLGILGDCGKFEVSSAEEKNGNRPDGYGFMQCESAEEASVPKAIELTGQKLNELTEVEKSHASKA</sequence>
<dbReference type="OrthoDB" id="5411533at2759"/>
<evidence type="ECO:0000313" key="1">
    <source>
        <dbReference type="EMBL" id="KAF2730829.1"/>
    </source>
</evidence>
<comment type="caution">
    <text evidence="1">The sequence shown here is derived from an EMBL/GenBank/DDBJ whole genome shotgun (WGS) entry which is preliminary data.</text>
</comment>
<accession>A0A9P4UXY7</accession>